<accession>A0A8W8MZ98</accession>
<organism evidence="3 4">
    <name type="scientific">Magallana gigas</name>
    <name type="common">Pacific oyster</name>
    <name type="synonym">Crassostrea gigas</name>
    <dbReference type="NCBI Taxonomy" id="29159"/>
    <lineage>
        <taxon>Eukaryota</taxon>
        <taxon>Metazoa</taxon>
        <taxon>Spiralia</taxon>
        <taxon>Lophotrochozoa</taxon>
        <taxon>Mollusca</taxon>
        <taxon>Bivalvia</taxon>
        <taxon>Autobranchia</taxon>
        <taxon>Pteriomorphia</taxon>
        <taxon>Ostreida</taxon>
        <taxon>Ostreoidea</taxon>
        <taxon>Ostreidae</taxon>
        <taxon>Magallana</taxon>
    </lineage>
</organism>
<proteinExistence type="predicted"/>
<dbReference type="Gene3D" id="1.10.150.50">
    <property type="entry name" value="Transcription Factor, Ets-1"/>
    <property type="match status" value="1"/>
</dbReference>
<dbReference type="InterPro" id="IPR001660">
    <property type="entry name" value="SAM"/>
</dbReference>
<dbReference type="InterPro" id="IPR013761">
    <property type="entry name" value="SAM/pointed_sf"/>
</dbReference>
<feature type="region of interest" description="Disordered" evidence="1">
    <location>
        <begin position="359"/>
        <end position="407"/>
    </location>
</feature>
<dbReference type="PROSITE" id="PS50105">
    <property type="entry name" value="SAM_DOMAIN"/>
    <property type="match status" value="1"/>
</dbReference>
<dbReference type="EnsemblMetazoa" id="G3723.5">
    <property type="protein sequence ID" value="G3723.5:cds"/>
    <property type="gene ID" value="G3723"/>
</dbReference>
<sequence length="489" mass="54544">MMTDTGDGMLHARNATNTYLPKRKPPPPSPAFPAIDSTDGRTVIRSHGYRRMSLVVSNEDLVTENIPGLCKDLLQVTIRDMLAAGVTFKHNNDNLTVKEFYDKYHSSLPQLIVVTQGYCGDIGLEEFSIGQVIRIHTSSAQRRVVAKVEKGLSVLEGREISIPVDYDMKFFILKGGKKGGKESSLHEILEKHSLPVEVTPSDSHQLMNIQGQDRETGKSCHLNLVHSYEDRYLLGNAVSDGMLYAQVTAVPVYLPDLRLSIAVGIEGFSEAQSATSLQNMELKVMQNVKFNTDFGNPNVAVYSHESTTHNEYSDFTYRAPAEYYNMDDILRHKIANRPSKLLHYIDQSADTYEFIPMDAVSKKPPPKAPKPAKDKKAQPVKPMTPPPPSIPERPAVFPDTEQAGSAPEVNRLDNRVSRVPNVEELKIHELGEWMKELKLDKYVSVFAEQGIDGVLLKELSRQDLKTEFGMSSVEAIKLNKFALTGHVPS</sequence>
<feature type="region of interest" description="Disordered" evidence="1">
    <location>
        <begin position="17"/>
        <end position="37"/>
    </location>
</feature>
<dbReference type="AlphaFoldDB" id="A0A8W8MZ98"/>
<feature type="domain" description="SAM" evidence="2">
    <location>
        <begin position="425"/>
        <end position="473"/>
    </location>
</feature>
<feature type="compositionally biased region" description="Pro residues" evidence="1">
    <location>
        <begin position="382"/>
        <end position="391"/>
    </location>
</feature>
<evidence type="ECO:0000259" key="2">
    <source>
        <dbReference type="PROSITE" id="PS50105"/>
    </source>
</evidence>
<keyword evidence="4" id="KW-1185">Reference proteome</keyword>
<dbReference type="Proteomes" id="UP000005408">
    <property type="component" value="Unassembled WGS sequence"/>
</dbReference>
<dbReference type="InterPro" id="IPR052281">
    <property type="entry name" value="GAREM"/>
</dbReference>
<dbReference type="PANTHER" id="PTHR14454:SF11">
    <property type="entry name" value="SERRANO, ISOFORM F"/>
    <property type="match status" value="1"/>
</dbReference>
<dbReference type="SMART" id="SM00454">
    <property type="entry name" value="SAM"/>
    <property type="match status" value="1"/>
</dbReference>
<dbReference type="Pfam" id="PF07647">
    <property type="entry name" value="SAM_2"/>
    <property type="match status" value="1"/>
</dbReference>
<dbReference type="SUPFAM" id="SSF47769">
    <property type="entry name" value="SAM/Pointed domain"/>
    <property type="match status" value="1"/>
</dbReference>
<evidence type="ECO:0000256" key="1">
    <source>
        <dbReference type="SAM" id="MobiDB-lite"/>
    </source>
</evidence>
<protein>
    <recommendedName>
        <fullName evidence="2">SAM domain-containing protein</fullName>
    </recommendedName>
</protein>
<evidence type="ECO:0000313" key="3">
    <source>
        <dbReference type="EnsemblMetazoa" id="G3723.5:cds"/>
    </source>
</evidence>
<evidence type="ECO:0000313" key="4">
    <source>
        <dbReference type="Proteomes" id="UP000005408"/>
    </source>
</evidence>
<dbReference type="PANTHER" id="PTHR14454">
    <property type="entry name" value="GRB2-ASSOCIATED AND REGULATOR OF MAPK PROTEIN FAMILY MEMBER"/>
    <property type="match status" value="1"/>
</dbReference>
<name>A0A8W8MZ98_MAGGI</name>
<reference evidence="3" key="1">
    <citation type="submission" date="2022-08" db="UniProtKB">
        <authorList>
            <consortium name="EnsemblMetazoa"/>
        </authorList>
    </citation>
    <scope>IDENTIFICATION</scope>
    <source>
        <strain evidence="3">05x7-T-G4-1.051#20</strain>
    </source>
</reference>